<dbReference type="PANTHER" id="PTHR31805">
    <property type="entry name" value="RECEPTOR-LIKE KINASE, PUTATIVE (DUF1421)-RELATED"/>
    <property type="match status" value="1"/>
</dbReference>
<dbReference type="AlphaFoldDB" id="A0ABC8J693"/>
<dbReference type="EMBL" id="CAKOAT010081155">
    <property type="protein sequence ID" value="CAH8314553.1"/>
    <property type="molecule type" value="Genomic_DNA"/>
</dbReference>
<gene>
    <name evidence="1" type="ORF">ERUC_LOCUS7194</name>
</gene>
<evidence type="ECO:0000313" key="1">
    <source>
        <dbReference type="EMBL" id="CAH8314553.1"/>
    </source>
</evidence>
<accession>A0ABC8J693</accession>
<evidence type="ECO:0000313" key="2">
    <source>
        <dbReference type="Proteomes" id="UP001642260"/>
    </source>
</evidence>
<dbReference type="Proteomes" id="UP001642260">
    <property type="component" value="Unassembled WGS sequence"/>
</dbReference>
<protein>
    <submittedName>
        <fullName evidence="1">Uncharacterized protein</fullName>
    </submittedName>
</protein>
<keyword evidence="2" id="KW-1185">Reference proteome</keyword>
<proteinExistence type="predicted"/>
<sequence length="121" mass="13379">MASGSSGRVNSGSKDFNFGSDDILSSYNDFTNNDSNFDATNSNKEFHKTRMARSSVFPTSSYAPPEDSLREELTFIVERSMKKCIGLFKFLEINKSGYSEGAGEASTCVERFILLVSLSTR</sequence>
<comment type="caution">
    <text evidence="1">The sequence shown here is derived from an EMBL/GenBank/DDBJ whole genome shotgun (WGS) entry which is preliminary data.</text>
</comment>
<name>A0ABC8J693_ERUVS</name>
<reference evidence="1 2" key="1">
    <citation type="submission" date="2022-03" db="EMBL/GenBank/DDBJ databases">
        <authorList>
            <person name="Macdonald S."/>
            <person name="Ahmed S."/>
            <person name="Newling K."/>
        </authorList>
    </citation>
    <scope>NUCLEOTIDE SEQUENCE [LARGE SCALE GENOMIC DNA]</scope>
</reference>
<dbReference type="PANTHER" id="PTHR31805:SF20">
    <property type="entry name" value="DUF1421 DOMAIN-CONTAINING PROTEIN"/>
    <property type="match status" value="1"/>
</dbReference>
<organism evidence="1 2">
    <name type="scientific">Eruca vesicaria subsp. sativa</name>
    <name type="common">Garden rocket</name>
    <name type="synonym">Eruca sativa</name>
    <dbReference type="NCBI Taxonomy" id="29727"/>
    <lineage>
        <taxon>Eukaryota</taxon>
        <taxon>Viridiplantae</taxon>
        <taxon>Streptophyta</taxon>
        <taxon>Embryophyta</taxon>
        <taxon>Tracheophyta</taxon>
        <taxon>Spermatophyta</taxon>
        <taxon>Magnoliopsida</taxon>
        <taxon>eudicotyledons</taxon>
        <taxon>Gunneridae</taxon>
        <taxon>Pentapetalae</taxon>
        <taxon>rosids</taxon>
        <taxon>malvids</taxon>
        <taxon>Brassicales</taxon>
        <taxon>Brassicaceae</taxon>
        <taxon>Brassiceae</taxon>
        <taxon>Eruca</taxon>
    </lineage>
</organism>